<keyword evidence="2" id="KW-1133">Transmembrane helix</keyword>
<protein>
    <submittedName>
        <fullName evidence="3">Uncharacterized protein</fullName>
    </submittedName>
</protein>
<keyword evidence="2" id="KW-0812">Transmembrane</keyword>
<evidence type="ECO:0000256" key="2">
    <source>
        <dbReference type="SAM" id="Phobius"/>
    </source>
</evidence>
<proteinExistence type="predicted"/>
<evidence type="ECO:0000256" key="1">
    <source>
        <dbReference type="SAM" id="MobiDB-lite"/>
    </source>
</evidence>
<dbReference type="AlphaFoldDB" id="L7JZG5"/>
<feature type="transmembrane region" description="Helical" evidence="2">
    <location>
        <begin position="20"/>
        <end position="41"/>
    </location>
</feature>
<name>L7JZG5_TRAHO</name>
<feature type="compositionally biased region" description="Basic and acidic residues" evidence="1">
    <location>
        <begin position="125"/>
        <end position="135"/>
    </location>
</feature>
<dbReference type="OrthoDB" id="10456438at2759"/>
<keyword evidence="4" id="KW-1185">Reference proteome</keyword>
<keyword evidence="2" id="KW-0472">Membrane</keyword>
<evidence type="ECO:0000313" key="3">
    <source>
        <dbReference type="EMBL" id="ELQ76853.1"/>
    </source>
</evidence>
<accession>L7JZG5</accession>
<reference evidence="3 4" key="1">
    <citation type="journal article" date="2012" name="PLoS Pathog.">
        <title>The genome of the obligate intracellular parasite Trachipleistophora hominis: new insights into microsporidian genome dynamics and reductive evolution.</title>
        <authorList>
            <person name="Heinz E."/>
            <person name="Williams T.A."/>
            <person name="Nakjang S."/>
            <person name="Noel C.J."/>
            <person name="Swan D.C."/>
            <person name="Goldberg A.V."/>
            <person name="Harris S.R."/>
            <person name="Weinmaier T."/>
            <person name="Markert S."/>
            <person name="Becher D."/>
            <person name="Bernhardt J."/>
            <person name="Dagan T."/>
            <person name="Hacker C."/>
            <person name="Lucocq J.M."/>
            <person name="Schweder T."/>
            <person name="Rattei T."/>
            <person name="Hall N."/>
            <person name="Hirt R.P."/>
            <person name="Embley T.M."/>
        </authorList>
    </citation>
    <scope>NUCLEOTIDE SEQUENCE [LARGE SCALE GENOMIC DNA]</scope>
</reference>
<sequence>MPYQIFHYQKNHPIMVDQGVLYMLPYILPLLLCTYVMCYHYTNLHRLKRNINFPTGNDSFYIVRRNPWSNRMSILYTGNRKEEFKTDDFVFEHDNDTQKCKIIKLNDIKNDDKQLDEELGNQDKLPVDDQQDKNHSYKTSTQFSMGRATTLQIISDIEDIWKRKLQQKPYDAYNFMVTAYTNLFVQLRVRVHNNYLYIYADRSDIVPFDIVYLPEIGKFNFESGNFIDLLNLMNENNTIMEKTDDDTLNTFGVFISNGFLDDHVLLVKKGMIACFRGLNVLFICYLERRYSFGGDTVIIRFKGRKMCTWSMLKNKFLIFVIKRNKIAYKTAREYFESLDKTRLYTTLQPTQSNKEGLVF</sequence>
<dbReference type="HOGENOM" id="CLU_772048_0_0_1"/>
<dbReference type="EMBL" id="JH993810">
    <property type="protein sequence ID" value="ELQ76853.1"/>
    <property type="molecule type" value="Genomic_DNA"/>
</dbReference>
<dbReference type="InParanoid" id="L7JZG5"/>
<dbReference type="OMA" id="CYLERRY"/>
<evidence type="ECO:0000313" key="4">
    <source>
        <dbReference type="Proteomes" id="UP000011185"/>
    </source>
</evidence>
<dbReference type="Proteomes" id="UP000011185">
    <property type="component" value="Unassembled WGS sequence"/>
</dbReference>
<organism evidence="3 4">
    <name type="scientific">Trachipleistophora hominis</name>
    <name type="common">Microsporidian parasite</name>
    <dbReference type="NCBI Taxonomy" id="72359"/>
    <lineage>
        <taxon>Eukaryota</taxon>
        <taxon>Fungi</taxon>
        <taxon>Fungi incertae sedis</taxon>
        <taxon>Microsporidia</taxon>
        <taxon>Pleistophoridae</taxon>
        <taxon>Trachipleistophora</taxon>
    </lineage>
</organism>
<feature type="region of interest" description="Disordered" evidence="1">
    <location>
        <begin position="119"/>
        <end position="139"/>
    </location>
</feature>
<gene>
    <name evidence="3" type="ORF">THOM_0140</name>
</gene>
<dbReference type="VEuPathDB" id="MicrosporidiaDB:THOM_0140"/>